<feature type="domain" description="Polysaccharide pyruvyl transferase" evidence="1">
    <location>
        <begin position="15"/>
        <end position="266"/>
    </location>
</feature>
<accession>A0A0A0DCP5</accession>
<evidence type="ECO:0000313" key="2">
    <source>
        <dbReference type="EMBL" id="KGM35864.1"/>
    </source>
</evidence>
<evidence type="ECO:0000259" key="1">
    <source>
        <dbReference type="Pfam" id="PF04230"/>
    </source>
</evidence>
<comment type="caution">
    <text evidence="2">The sequence shown here is derived from an EMBL/GenBank/DDBJ whole genome shotgun (WGS) entry which is preliminary data.</text>
</comment>
<reference evidence="2 3" key="1">
    <citation type="submission" date="2014-01" db="EMBL/GenBank/DDBJ databases">
        <title>Genome sequence determination for a cystic fibrosis isolate, Inquilinus limosus.</title>
        <authorList>
            <person name="Pino M."/>
            <person name="Di Conza J."/>
            <person name="Gutkind G."/>
        </authorList>
    </citation>
    <scope>NUCLEOTIDE SEQUENCE [LARGE SCALE GENOMIC DNA]</scope>
    <source>
        <strain evidence="2 3">MP06</strain>
    </source>
</reference>
<protein>
    <recommendedName>
        <fullName evidence="1">Polysaccharide pyruvyl transferase domain-containing protein</fullName>
    </recommendedName>
</protein>
<dbReference type="RefSeq" id="WP_034831253.1">
    <property type="nucleotide sequence ID" value="NZ_JANX01000008.1"/>
</dbReference>
<name>A0A0A0DCP5_9PROT</name>
<dbReference type="Proteomes" id="UP000029995">
    <property type="component" value="Unassembled WGS sequence"/>
</dbReference>
<dbReference type="AlphaFoldDB" id="A0A0A0DCP5"/>
<dbReference type="OrthoDB" id="9802987at2"/>
<evidence type="ECO:0000313" key="3">
    <source>
        <dbReference type="Proteomes" id="UP000029995"/>
    </source>
</evidence>
<sequence>MDTIAIVDTSICTDNLGDEIIMDAVNSVVWELFPNAYILRVPSHESLSDRTRKYVRQADWCFIGGTNLLSSNITALGLWRLDKMAAAAYGSTRTVCLGTGWNKYMSEATPATRALLRTALSPELIHSVRDGYTASHLEKVGLKAVTTSCMTTWSLTPEHCRGIPTRRAPSVVFTLSAWHPDVEADRAFVELLRRRYKRVTFFSQMQNDYEYFRKFGWDDISVAAVTTEAYNRFLENEDVDFVGTRLHGGIRAMQKGRRALILAIDNRATELGKDTGLPVLQRTDVAGIDAWLEREEPIRPALPEDAINRWKAQFRGEAAATVPKPAPVAEPAVPRYLSRIGRVVSRVA</sequence>
<dbReference type="InterPro" id="IPR007345">
    <property type="entry name" value="Polysacch_pyruvyl_Trfase"/>
</dbReference>
<proteinExistence type="predicted"/>
<dbReference type="Pfam" id="PF04230">
    <property type="entry name" value="PS_pyruv_trans"/>
    <property type="match status" value="1"/>
</dbReference>
<dbReference type="EMBL" id="JANX01000008">
    <property type="protein sequence ID" value="KGM35864.1"/>
    <property type="molecule type" value="Genomic_DNA"/>
</dbReference>
<gene>
    <name evidence="2" type="ORF">P409_01925</name>
</gene>
<organism evidence="2 3">
    <name type="scientific">Inquilinus limosus MP06</name>
    <dbReference type="NCBI Taxonomy" id="1398085"/>
    <lineage>
        <taxon>Bacteria</taxon>
        <taxon>Pseudomonadati</taxon>
        <taxon>Pseudomonadota</taxon>
        <taxon>Alphaproteobacteria</taxon>
        <taxon>Rhodospirillales</taxon>
        <taxon>Rhodospirillaceae</taxon>
        <taxon>Inquilinus</taxon>
    </lineage>
</organism>